<comment type="caution">
    <text evidence="3">The sequence shown here is derived from an EMBL/GenBank/DDBJ whole genome shotgun (WGS) entry which is preliminary data.</text>
</comment>
<evidence type="ECO:0000313" key="3">
    <source>
        <dbReference type="EMBL" id="MBU3076412.1"/>
    </source>
</evidence>
<dbReference type="SMART" id="SM00052">
    <property type="entry name" value="EAL"/>
    <property type="match status" value="1"/>
</dbReference>
<dbReference type="InterPro" id="IPR001633">
    <property type="entry name" value="EAL_dom"/>
</dbReference>
<dbReference type="Proteomes" id="UP000776276">
    <property type="component" value="Unassembled WGS sequence"/>
</dbReference>
<dbReference type="PROSITE" id="PS50887">
    <property type="entry name" value="GGDEF"/>
    <property type="match status" value="1"/>
</dbReference>
<accession>A0ABS6BDL2</accession>
<gene>
    <name evidence="3" type="ORF">KOF26_00920</name>
</gene>
<dbReference type="SMART" id="SM00267">
    <property type="entry name" value="GGDEF"/>
    <property type="match status" value="1"/>
</dbReference>
<dbReference type="Pfam" id="PF00563">
    <property type="entry name" value="EAL"/>
    <property type="match status" value="1"/>
</dbReference>
<evidence type="ECO:0000259" key="2">
    <source>
        <dbReference type="PROSITE" id="PS50887"/>
    </source>
</evidence>
<keyword evidence="4" id="KW-1185">Reference proteome</keyword>
<evidence type="ECO:0000313" key="4">
    <source>
        <dbReference type="Proteomes" id="UP000776276"/>
    </source>
</evidence>
<evidence type="ECO:0000259" key="1">
    <source>
        <dbReference type="PROSITE" id="PS50883"/>
    </source>
</evidence>
<dbReference type="InterPro" id="IPR050706">
    <property type="entry name" value="Cyclic-di-GMP_PDE-like"/>
</dbReference>
<sequence length="666" mass="70904">MIADAAPVFLLSFHRRDELAALTERCGWLAVGARRVAAAERRFVTSGATVAVVDARDAFAEGLAAMRCLADAVEANGAALLAILSETDLDRLGEVYAAGATHYLAEPFATCEYAQALRFAERLAERINGGHPTARRPKPAAIDALGWQWQQGAPRVRLSSALARAIGARTLEPRVTSIARRLGRQGLRSLRGALATLLDTGESTAFSHDGDGGRLVHRLRLDDDIVIARVEELDEAGGHVAAGSRDLLTGLQDAKAARRWLEAAIRAEGDGAGGVAVLLVSVSRFEIITAAFGVDVGDALLRIVARRIERLALRGRRMIARMAGAEFLVGLPAPVTAEEAGFLGRALADAVRRPFVAGEHVINLASHVGIAVAEPNDDAAALLRRASGALADAKTGEGGPVRLLSAPDVDAAVAQNQLEIDLRSALAQGEIELLYQPQIAVTTGQVVGVEALARWRHPRLGELGAETLFAAAERSDYLVQLSQHVQRQVVAEVTAWPAVLQRLRVAINVTAAEMLLPRFAEDFIAMIDAGGLDRRRVTVEVTEGGLIDDLNIAADLLAALRAGGLRVAIDDFGTGYSSLAYLKALPLDYLKIDKHLSQDIVGSPRDRVVVRGVIDMARSLGLAVIAEGVETAEQLSLLAQEGCNFYQGFLSAPPLDLPALEAMVRR</sequence>
<protein>
    <submittedName>
        <fullName evidence="3">EAL domain-containing protein</fullName>
    </submittedName>
</protein>
<dbReference type="NCBIfam" id="TIGR00254">
    <property type="entry name" value="GGDEF"/>
    <property type="match status" value="1"/>
</dbReference>
<organism evidence="3 4">
    <name type="scientific">Sphingomonas quercus</name>
    <dbReference type="NCBI Taxonomy" id="2842451"/>
    <lineage>
        <taxon>Bacteria</taxon>
        <taxon>Pseudomonadati</taxon>
        <taxon>Pseudomonadota</taxon>
        <taxon>Alphaproteobacteria</taxon>
        <taxon>Sphingomonadales</taxon>
        <taxon>Sphingomonadaceae</taxon>
        <taxon>Sphingomonas</taxon>
    </lineage>
</organism>
<dbReference type="EMBL" id="JAHKRT010000001">
    <property type="protein sequence ID" value="MBU3076412.1"/>
    <property type="molecule type" value="Genomic_DNA"/>
</dbReference>
<dbReference type="PROSITE" id="PS50883">
    <property type="entry name" value="EAL"/>
    <property type="match status" value="1"/>
</dbReference>
<reference evidence="3 4" key="1">
    <citation type="submission" date="2021-06" db="EMBL/GenBank/DDBJ databases">
        <title>Sphingomonas sp. XMGL2, whole genome shotgun sequencing project.</title>
        <authorList>
            <person name="Zhao G."/>
            <person name="Shen L."/>
        </authorList>
    </citation>
    <scope>NUCLEOTIDE SEQUENCE [LARGE SCALE GENOMIC DNA]</scope>
    <source>
        <strain evidence="3 4">XMGL2</strain>
    </source>
</reference>
<dbReference type="PANTHER" id="PTHR33121:SF79">
    <property type="entry name" value="CYCLIC DI-GMP PHOSPHODIESTERASE PDED-RELATED"/>
    <property type="match status" value="1"/>
</dbReference>
<feature type="domain" description="GGDEF" evidence="2">
    <location>
        <begin position="273"/>
        <end position="407"/>
    </location>
</feature>
<dbReference type="RefSeq" id="WP_216318575.1">
    <property type="nucleotide sequence ID" value="NZ_JAHKRT010000001.1"/>
</dbReference>
<proteinExistence type="predicted"/>
<dbReference type="PANTHER" id="PTHR33121">
    <property type="entry name" value="CYCLIC DI-GMP PHOSPHODIESTERASE PDEF"/>
    <property type="match status" value="1"/>
</dbReference>
<dbReference type="CDD" id="cd01949">
    <property type="entry name" value="GGDEF"/>
    <property type="match status" value="1"/>
</dbReference>
<dbReference type="InterPro" id="IPR000160">
    <property type="entry name" value="GGDEF_dom"/>
</dbReference>
<name>A0ABS6BDL2_9SPHN</name>
<dbReference type="Pfam" id="PF00990">
    <property type="entry name" value="GGDEF"/>
    <property type="match status" value="1"/>
</dbReference>
<dbReference type="CDD" id="cd01948">
    <property type="entry name" value="EAL"/>
    <property type="match status" value="1"/>
</dbReference>
<feature type="domain" description="EAL" evidence="1">
    <location>
        <begin position="415"/>
        <end position="666"/>
    </location>
</feature>